<dbReference type="GO" id="GO:0106408">
    <property type="term" value="F:diadenylate cyclase activity"/>
    <property type="evidence" value="ECO:0007669"/>
    <property type="project" value="UniProtKB-EC"/>
</dbReference>
<keyword evidence="13" id="KW-1185">Reference proteome</keyword>
<dbReference type="InterPro" id="IPR050338">
    <property type="entry name" value="DisA"/>
</dbReference>
<evidence type="ECO:0000256" key="3">
    <source>
        <dbReference type="ARBA" id="ARBA00022679"/>
    </source>
</evidence>
<evidence type="ECO:0000313" key="12">
    <source>
        <dbReference type="EMBL" id="MEQ2379398.1"/>
    </source>
</evidence>
<evidence type="ECO:0000259" key="11">
    <source>
        <dbReference type="PROSITE" id="PS51794"/>
    </source>
</evidence>
<dbReference type="SUPFAM" id="SSF143597">
    <property type="entry name" value="YojJ-like"/>
    <property type="match status" value="1"/>
</dbReference>
<dbReference type="Gene3D" id="3.40.1700.10">
    <property type="entry name" value="DNA integrity scanning protein, DisA, N-terminal domain"/>
    <property type="match status" value="1"/>
</dbReference>
<dbReference type="PROSITE" id="PS51794">
    <property type="entry name" value="DAC"/>
    <property type="match status" value="1"/>
</dbReference>
<dbReference type="HAMAP" id="MF_01499">
    <property type="entry name" value="DacA"/>
    <property type="match status" value="1"/>
</dbReference>
<feature type="transmembrane region" description="Helical" evidence="10">
    <location>
        <begin position="49"/>
        <end position="66"/>
    </location>
</feature>
<keyword evidence="6 10" id="KW-0547">Nucleotide-binding</keyword>
<dbReference type="Proteomes" id="UP001442364">
    <property type="component" value="Unassembled WGS sequence"/>
</dbReference>
<dbReference type="EC" id="2.7.7.85" evidence="10"/>
<evidence type="ECO:0000256" key="6">
    <source>
        <dbReference type="ARBA" id="ARBA00022741"/>
    </source>
</evidence>
<comment type="caution">
    <text evidence="12">The sequence shown here is derived from an EMBL/GenBank/DDBJ whole genome shotgun (WGS) entry which is preliminary data.</text>
</comment>
<gene>
    <name evidence="12" type="primary">cdaA</name>
    <name evidence="10" type="synonym">dacA</name>
    <name evidence="12" type="ORF">WMO14_05830</name>
</gene>
<dbReference type="PANTHER" id="PTHR34185">
    <property type="entry name" value="DIADENYLATE CYCLASE"/>
    <property type="match status" value="1"/>
</dbReference>
<feature type="domain" description="DAC" evidence="11">
    <location>
        <begin position="92"/>
        <end position="258"/>
    </location>
</feature>
<dbReference type="InterPro" id="IPR036888">
    <property type="entry name" value="DNA_integrity_DisA_N_sf"/>
</dbReference>
<protein>
    <recommendedName>
        <fullName evidence="10">Diadenylate cyclase</fullName>
        <shortName evidence="10">DAC</shortName>
        <ecNumber evidence="10">2.7.7.85</ecNumber>
    </recommendedName>
    <alternativeName>
        <fullName evidence="10">Cyclic-di-AMP synthase</fullName>
        <shortName evidence="10">c-di-AMP synthase</shortName>
    </alternativeName>
</protein>
<dbReference type="Pfam" id="PF02457">
    <property type="entry name" value="DAC"/>
    <property type="match status" value="1"/>
</dbReference>
<evidence type="ECO:0000256" key="4">
    <source>
        <dbReference type="ARBA" id="ARBA00022692"/>
    </source>
</evidence>
<evidence type="ECO:0000313" key="13">
    <source>
        <dbReference type="Proteomes" id="UP001442364"/>
    </source>
</evidence>
<dbReference type="InterPro" id="IPR045585">
    <property type="entry name" value="CdaA_N"/>
</dbReference>
<dbReference type="InterPro" id="IPR003390">
    <property type="entry name" value="DNA_integrity_scan_DisA_N"/>
</dbReference>
<keyword evidence="9 10" id="KW-0472">Membrane</keyword>
<dbReference type="Pfam" id="PF19293">
    <property type="entry name" value="CdaA_N"/>
    <property type="match status" value="1"/>
</dbReference>
<proteinExistence type="inferred from homology"/>
<comment type="similarity">
    <text evidence="10">Belongs to the adenylate cyclase family. DacA/CdaA subfamily.</text>
</comment>
<dbReference type="EMBL" id="JBBMER010000003">
    <property type="protein sequence ID" value="MEQ2379398.1"/>
    <property type="molecule type" value="Genomic_DNA"/>
</dbReference>
<dbReference type="InterPro" id="IPR034701">
    <property type="entry name" value="CdaA"/>
</dbReference>
<name>A0ABV1BV93_9FIRM</name>
<feature type="transmembrane region" description="Helical" evidence="10">
    <location>
        <begin position="72"/>
        <end position="91"/>
    </location>
</feature>
<comment type="catalytic activity">
    <reaction evidence="1 10">
        <text>2 ATP = 3',3'-c-di-AMP + 2 diphosphate</text>
        <dbReference type="Rhea" id="RHEA:35655"/>
        <dbReference type="ChEBI" id="CHEBI:30616"/>
        <dbReference type="ChEBI" id="CHEBI:33019"/>
        <dbReference type="ChEBI" id="CHEBI:71500"/>
        <dbReference type="EC" id="2.7.7.85"/>
    </reaction>
</comment>
<dbReference type="PANTHER" id="PTHR34185:SF1">
    <property type="entry name" value="DIADENYLATE CYCLASE"/>
    <property type="match status" value="1"/>
</dbReference>
<keyword evidence="8 10" id="KW-1133">Transmembrane helix</keyword>
<dbReference type="PIRSF" id="PIRSF004793">
    <property type="entry name" value="UCP004793"/>
    <property type="match status" value="1"/>
</dbReference>
<evidence type="ECO:0000256" key="2">
    <source>
        <dbReference type="ARBA" id="ARBA00022475"/>
    </source>
</evidence>
<evidence type="ECO:0000256" key="7">
    <source>
        <dbReference type="ARBA" id="ARBA00022840"/>
    </source>
</evidence>
<dbReference type="NCBIfam" id="TIGR00159">
    <property type="entry name" value="diadenylate cyclase CdaA"/>
    <property type="match status" value="1"/>
</dbReference>
<dbReference type="InterPro" id="IPR014046">
    <property type="entry name" value="C-di-AMP_synthase"/>
</dbReference>
<sequence>MTTSGNLLQNYFSRLYIPRITWTDIIEIIIIAVVLYNILLWIMNTKAWALLKGIIVVGLFAVVAYLLNLKTILWIAGKTISVGIIALVIIFQPELRRALEQLGRKKFVLNFLNFGDNSNKDERFSVKTADEIVDACYRMGAVRTGALIVIEQDMLLEEYIKTGIPVDGIVTSQLLINIFEHNTPLHDGAVIVRGNRVVAATCYLPLTDNVNLSKALGTRHRAGVGISEATDSMTIIVSEETGKVSVAFGGELIHDIDADSLKNKLEYIRRKNIDVKSFRIWRGRLKHEREDI</sequence>
<organism evidence="12 13">
    <name type="scientific">[Lactobacillus] rogosae</name>
    <dbReference type="NCBI Taxonomy" id="706562"/>
    <lineage>
        <taxon>Bacteria</taxon>
        <taxon>Bacillati</taxon>
        <taxon>Bacillota</taxon>
        <taxon>Clostridia</taxon>
        <taxon>Lachnospirales</taxon>
        <taxon>Lachnospiraceae</taxon>
        <taxon>Lachnospira</taxon>
    </lineage>
</organism>
<evidence type="ECO:0000256" key="8">
    <source>
        <dbReference type="ARBA" id="ARBA00022989"/>
    </source>
</evidence>
<feature type="transmembrane region" description="Helical" evidence="10">
    <location>
        <begin position="20"/>
        <end position="42"/>
    </location>
</feature>
<keyword evidence="3 10" id="KW-0808">Transferase</keyword>
<dbReference type="RefSeq" id="WP_022501921.1">
    <property type="nucleotide sequence ID" value="NZ_DAWCMB010000345.1"/>
</dbReference>
<reference evidence="12 13" key="1">
    <citation type="submission" date="2024-03" db="EMBL/GenBank/DDBJ databases">
        <title>Human intestinal bacterial collection.</title>
        <authorList>
            <person name="Pauvert C."/>
            <person name="Hitch T.C.A."/>
            <person name="Clavel T."/>
        </authorList>
    </citation>
    <scope>NUCLEOTIDE SEQUENCE [LARGE SCALE GENOMIC DNA]</scope>
    <source>
        <strain evidence="12 13">CLA-AA-H255</strain>
    </source>
</reference>
<evidence type="ECO:0000256" key="1">
    <source>
        <dbReference type="ARBA" id="ARBA00000877"/>
    </source>
</evidence>
<keyword evidence="5 10" id="KW-0548">Nucleotidyltransferase</keyword>
<evidence type="ECO:0000256" key="10">
    <source>
        <dbReference type="HAMAP-Rule" id="MF_01499"/>
    </source>
</evidence>
<comment type="function">
    <text evidence="10">Catalyzes the condensation of 2 ATP molecules into cyclic di-AMP (c-di-AMP), a second messenger used to regulate differing processes in different bacteria.</text>
</comment>
<keyword evidence="2 10" id="KW-1003">Cell membrane</keyword>
<comment type="caution">
    <text evidence="10">Lacks conserved residue(s) required for the propagation of feature annotation.</text>
</comment>
<keyword evidence="7 10" id="KW-0067">ATP-binding</keyword>
<keyword evidence="4 10" id="KW-0812">Transmembrane</keyword>
<comment type="subunit">
    <text evidence="10">Probably a homodimer.</text>
</comment>
<accession>A0ABV1BV93</accession>
<evidence type="ECO:0000256" key="5">
    <source>
        <dbReference type="ARBA" id="ARBA00022695"/>
    </source>
</evidence>
<evidence type="ECO:0000256" key="9">
    <source>
        <dbReference type="ARBA" id="ARBA00023136"/>
    </source>
</evidence>